<dbReference type="Proteomes" id="UP001055013">
    <property type="component" value="Unassembled WGS sequence"/>
</dbReference>
<dbReference type="EMBL" id="BPUR01000052">
    <property type="protein sequence ID" value="GJH22786.1"/>
    <property type="molecule type" value="Genomic_DNA"/>
</dbReference>
<protein>
    <submittedName>
        <fullName evidence="1">Uncharacterized protein</fullName>
    </submittedName>
</protein>
<reference evidence="1" key="1">
    <citation type="submission" date="2021-09" db="EMBL/GenBank/DDBJ databases">
        <title>Isolation and characterization of 3-chlorobenzoate degrading bacteria from soils in Shizuoka.</title>
        <authorList>
            <person name="Ifat A."/>
            <person name="Ogawa N."/>
            <person name="Kimbara K."/>
            <person name="Moriuchi R."/>
            <person name="Dohra H."/>
            <person name="Shintani M."/>
        </authorList>
    </citation>
    <scope>NUCLEOTIDE SEQUENCE</scope>
    <source>
        <strain evidence="1">19CS2-2</strain>
    </source>
</reference>
<organism evidence="1 2">
    <name type="scientific">Caballeronia novacaledonica</name>
    <dbReference type="NCBI Taxonomy" id="1544861"/>
    <lineage>
        <taxon>Bacteria</taxon>
        <taxon>Pseudomonadati</taxon>
        <taxon>Pseudomonadota</taxon>
        <taxon>Betaproteobacteria</taxon>
        <taxon>Burkholderiales</taxon>
        <taxon>Burkholderiaceae</taxon>
        <taxon>Caballeronia</taxon>
    </lineage>
</organism>
<proteinExistence type="predicted"/>
<sequence length="144" mass="16002">MHDNLPPLPKEEKPVWERSFLAHVLHGKSFVEQGRAVQRPGLQDHMLKMEIGAPEGAVIELRATDMEFMSERSFSAVIKRDGKQLPAGKALPHEDGKGYQLKLTQTITDGELISLRSDGALQAAGGRAPRRKHALRTRYTPGSR</sequence>
<accession>A0ACB5R6F3</accession>
<evidence type="ECO:0000313" key="1">
    <source>
        <dbReference type="EMBL" id="GJH22786.1"/>
    </source>
</evidence>
<comment type="caution">
    <text evidence="1">The sequence shown here is derived from an EMBL/GenBank/DDBJ whole genome shotgun (WGS) entry which is preliminary data.</text>
</comment>
<keyword evidence="2" id="KW-1185">Reference proteome</keyword>
<evidence type="ECO:0000313" key="2">
    <source>
        <dbReference type="Proteomes" id="UP001055013"/>
    </source>
</evidence>
<name>A0ACB5R6F3_9BURK</name>
<gene>
    <name evidence="1" type="ORF">CBA19CS22_39610</name>
</gene>